<evidence type="ECO:0000256" key="6">
    <source>
        <dbReference type="ARBA" id="ARBA00023163"/>
    </source>
</evidence>
<evidence type="ECO:0000256" key="8">
    <source>
        <dbReference type="PROSITE-ProRule" id="PRU00027"/>
    </source>
</evidence>
<dbReference type="EMBL" id="JAKMXF010000299">
    <property type="protein sequence ID" value="KAI6652433.1"/>
    <property type="molecule type" value="Genomic_DNA"/>
</dbReference>
<dbReference type="GO" id="GO:0003677">
    <property type="term" value="F:DNA binding"/>
    <property type="evidence" value="ECO:0007669"/>
    <property type="project" value="InterPro"/>
</dbReference>
<name>A0AAV7JUN5_9METZ</name>
<dbReference type="GO" id="GO:0008270">
    <property type="term" value="F:zinc ion binding"/>
    <property type="evidence" value="ECO:0007669"/>
    <property type="project" value="UniProtKB-KW"/>
</dbReference>
<dbReference type="InterPro" id="IPR012337">
    <property type="entry name" value="RNaseH-like_sf"/>
</dbReference>
<dbReference type="Pfam" id="PF02892">
    <property type="entry name" value="zf-BED"/>
    <property type="match status" value="1"/>
</dbReference>
<keyword evidence="7" id="KW-0539">Nucleus</keyword>
<protein>
    <recommendedName>
        <fullName evidence="9">BED-type domain-containing protein</fullName>
    </recommendedName>
</protein>
<evidence type="ECO:0000313" key="10">
    <source>
        <dbReference type="EMBL" id="KAI6652433.1"/>
    </source>
</evidence>
<dbReference type="InterPro" id="IPR003656">
    <property type="entry name" value="Znf_BED"/>
</dbReference>
<dbReference type="Proteomes" id="UP001165289">
    <property type="component" value="Unassembled WGS sequence"/>
</dbReference>
<dbReference type="SUPFAM" id="SSF57667">
    <property type="entry name" value="beta-beta-alpha zinc fingers"/>
    <property type="match status" value="1"/>
</dbReference>
<evidence type="ECO:0000259" key="9">
    <source>
        <dbReference type="PROSITE" id="PS50808"/>
    </source>
</evidence>
<accession>A0AAV7JUN5</accession>
<keyword evidence="5" id="KW-0805">Transcription regulation</keyword>
<keyword evidence="4" id="KW-0862">Zinc</keyword>
<evidence type="ECO:0000256" key="1">
    <source>
        <dbReference type="ARBA" id="ARBA00004123"/>
    </source>
</evidence>
<evidence type="ECO:0000256" key="2">
    <source>
        <dbReference type="ARBA" id="ARBA00022723"/>
    </source>
</evidence>
<dbReference type="GO" id="GO:0009791">
    <property type="term" value="P:post-embryonic development"/>
    <property type="evidence" value="ECO:0007669"/>
    <property type="project" value="UniProtKB-ARBA"/>
</dbReference>
<evidence type="ECO:0000256" key="5">
    <source>
        <dbReference type="ARBA" id="ARBA00023015"/>
    </source>
</evidence>
<dbReference type="InterPro" id="IPR036236">
    <property type="entry name" value="Znf_C2H2_sf"/>
</dbReference>
<evidence type="ECO:0000256" key="3">
    <source>
        <dbReference type="ARBA" id="ARBA00022771"/>
    </source>
</evidence>
<gene>
    <name evidence="10" type="ORF">LOD99_7447</name>
</gene>
<dbReference type="PANTHER" id="PTHR46481">
    <property type="entry name" value="ZINC FINGER BED DOMAIN-CONTAINING PROTEIN 4"/>
    <property type="match status" value="1"/>
</dbReference>
<reference evidence="10 11" key="1">
    <citation type="journal article" date="2023" name="BMC Biol.">
        <title>The compact genome of the sponge Oopsacas minuta (Hexactinellida) is lacking key metazoan core genes.</title>
        <authorList>
            <person name="Santini S."/>
            <person name="Schenkelaars Q."/>
            <person name="Jourda C."/>
            <person name="Duchesne M."/>
            <person name="Belahbib H."/>
            <person name="Rocher C."/>
            <person name="Selva M."/>
            <person name="Riesgo A."/>
            <person name="Vervoort M."/>
            <person name="Leys S.P."/>
            <person name="Kodjabachian L."/>
            <person name="Le Bivic A."/>
            <person name="Borchiellini C."/>
            <person name="Claverie J.M."/>
            <person name="Renard E."/>
        </authorList>
    </citation>
    <scope>NUCLEOTIDE SEQUENCE [LARGE SCALE GENOMIC DNA]</scope>
    <source>
        <strain evidence="10">SPO-2</strain>
    </source>
</reference>
<evidence type="ECO:0000256" key="7">
    <source>
        <dbReference type="ARBA" id="ARBA00023242"/>
    </source>
</evidence>
<dbReference type="SMART" id="SM00614">
    <property type="entry name" value="ZnF_BED"/>
    <property type="match status" value="1"/>
</dbReference>
<keyword evidence="6" id="KW-0804">Transcription</keyword>
<dbReference type="SUPFAM" id="SSF53098">
    <property type="entry name" value="Ribonuclease H-like"/>
    <property type="match status" value="1"/>
</dbReference>
<comment type="caution">
    <text evidence="10">The sequence shown here is derived from an EMBL/GenBank/DDBJ whole genome shotgun (WGS) entry which is preliminary data.</text>
</comment>
<keyword evidence="3 8" id="KW-0863">Zinc-finger</keyword>
<dbReference type="PROSITE" id="PS50808">
    <property type="entry name" value="ZF_BED"/>
    <property type="match status" value="1"/>
</dbReference>
<dbReference type="AlphaFoldDB" id="A0AAV7JUN5"/>
<organism evidence="10 11">
    <name type="scientific">Oopsacas minuta</name>
    <dbReference type="NCBI Taxonomy" id="111878"/>
    <lineage>
        <taxon>Eukaryota</taxon>
        <taxon>Metazoa</taxon>
        <taxon>Porifera</taxon>
        <taxon>Hexactinellida</taxon>
        <taxon>Hexasterophora</taxon>
        <taxon>Lyssacinosida</taxon>
        <taxon>Leucopsacidae</taxon>
        <taxon>Oopsacas</taxon>
    </lineage>
</organism>
<keyword evidence="11" id="KW-1185">Reference proteome</keyword>
<proteinExistence type="predicted"/>
<feature type="domain" description="BED-type" evidence="9">
    <location>
        <begin position="5"/>
        <end position="57"/>
    </location>
</feature>
<dbReference type="InterPro" id="IPR052035">
    <property type="entry name" value="ZnF_BED_domain_contain"/>
</dbReference>
<dbReference type="GO" id="GO:0005634">
    <property type="term" value="C:nucleus"/>
    <property type="evidence" value="ECO:0007669"/>
    <property type="project" value="UniProtKB-SubCell"/>
</dbReference>
<evidence type="ECO:0000313" key="11">
    <source>
        <dbReference type="Proteomes" id="UP001165289"/>
    </source>
</evidence>
<keyword evidence="2" id="KW-0479">Metal-binding</keyword>
<comment type="subcellular location">
    <subcellularLocation>
        <location evidence="1">Nucleus</location>
    </subcellularLocation>
</comment>
<evidence type="ECO:0000256" key="4">
    <source>
        <dbReference type="ARBA" id="ARBA00022833"/>
    </source>
</evidence>
<sequence>MATTKSKSLVWKHFEKFDEKAKCSLCISGNILSCSGGSTSALRKHLFSVHNIKLDDAQEAKEDTFQVILISKGFMPPKSHSTISIRVREYSLQVKSSIKQELAEILENKARFSTTLDEYTSNCNRRYMNFNLYLKLQVWILGLARIFNTMPAESAKGILESKLEEFDIHLNEHVVAVVTDGASVMTKMGKLCKPIHSICFAHAIHLAVCDVLHDPKTNDSVEILGNSPGELNEELHDQMLHDDDEICDPYNIDIIFPILKHHLNLVINKVRIIARLFRKSPTKNDILQGYVKEIRNGKELKLILDCKTRWSSLLTMIERF</sequence>
<dbReference type="PANTHER" id="PTHR46481:SF10">
    <property type="entry name" value="ZINC FINGER BED DOMAIN-CONTAINING PROTEIN 39"/>
    <property type="match status" value="1"/>
</dbReference>